<dbReference type="AlphaFoldDB" id="A0A7W7SFD6"/>
<sequence>MPDTYQADGAADPEAYARLMQERYGPLTALCAERDLPGPPQPTKPGPRRHSTRWPDPNAAFHRELLLLALDSHRQRTTPK</sequence>
<dbReference type="Proteomes" id="UP000573327">
    <property type="component" value="Unassembled WGS sequence"/>
</dbReference>
<feature type="region of interest" description="Disordered" evidence="1">
    <location>
        <begin position="31"/>
        <end position="56"/>
    </location>
</feature>
<reference evidence="2 3" key="1">
    <citation type="submission" date="2020-08" db="EMBL/GenBank/DDBJ databases">
        <title>Sequencing the genomes of 1000 actinobacteria strains.</title>
        <authorList>
            <person name="Klenk H.-P."/>
        </authorList>
    </citation>
    <scope>NUCLEOTIDE SEQUENCE [LARGE SCALE GENOMIC DNA]</scope>
    <source>
        <strain evidence="2 3">DSM 44786</strain>
    </source>
</reference>
<organism evidence="2 3">
    <name type="scientific">Kitasatospora gansuensis</name>
    <dbReference type="NCBI Taxonomy" id="258050"/>
    <lineage>
        <taxon>Bacteria</taxon>
        <taxon>Bacillati</taxon>
        <taxon>Actinomycetota</taxon>
        <taxon>Actinomycetes</taxon>
        <taxon>Kitasatosporales</taxon>
        <taxon>Streptomycetaceae</taxon>
        <taxon>Kitasatospora</taxon>
    </lineage>
</organism>
<proteinExistence type="predicted"/>
<keyword evidence="3" id="KW-1185">Reference proteome</keyword>
<gene>
    <name evidence="2" type="ORF">F4556_004985</name>
</gene>
<evidence type="ECO:0000256" key="1">
    <source>
        <dbReference type="SAM" id="MobiDB-lite"/>
    </source>
</evidence>
<accession>A0A7W7SFD6</accession>
<evidence type="ECO:0000313" key="2">
    <source>
        <dbReference type="EMBL" id="MBB4949450.1"/>
    </source>
</evidence>
<name>A0A7W7SFD6_9ACTN</name>
<comment type="caution">
    <text evidence="2">The sequence shown here is derived from an EMBL/GenBank/DDBJ whole genome shotgun (WGS) entry which is preliminary data.</text>
</comment>
<evidence type="ECO:0000313" key="3">
    <source>
        <dbReference type="Proteomes" id="UP000573327"/>
    </source>
</evidence>
<protein>
    <submittedName>
        <fullName evidence="2">Uncharacterized protein</fullName>
    </submittedName>
</protein>
<dbReference type="EMBL" id="JACHJR010000001">
    <property type="protein sequence ID" value="MBB4949450.1"/>
    <property type="molecule type" value="Genomic_DNA"/>
</dbReference>